<evidence type="ECO:0000313" key="1">
    <source>
        <dbReference type="EMBL" id="WXB03444.1"/>
    </source>
</evidence>
<reference evidence="1" key="1">
    <citation type="submission" date="2021-12" db="EMBL/GenBank/DDBJ databases">
        <title>Discovery of the Pendulisporaceae a myxobacterial family with distinct sporulation behavior and unique specialized metabolism.</title>
        <authorList>
            <person name="Garcia R."/>
            <person name="Popoff A."/>
            <person name="Bader C.D."/>
            <person name="Loehr J."/>
            <person name="Walesch S."/>
            <person name="Walt C."/>
            <person name="Boldt J."/>
            <person name="Bunk B."/>
            <person name="Haeckl F.J.F.P.J."/>
            <person name="Gunesch A.P."/>
            <person name="Birkelbach J."/>
            <person name="Nuebel U."/>
            <person name="Pietschmann T."/>
            <person name="Bach T."/>
            <person name="Mueller R."/>
        </authorList>
    </citation>
    <scope>NUCLEOTIDE SEQUENCE</scope>
    <source>
        <strain evidence="1">MSr11367</strain>
    </source>
</reference>
<protein>
    <submittedName>
        <fullName evidence="1">Uncharacterized protein</fullName>
    </submittedName>
</protein>
<accession>A0ABZ2KXL9</accession>
<sequence length="55" mass="5890">MKRIDGNVAGDTDVKPSSGYFMGIEDIVGVPTEHRTELLLILSKTRLSGAATSKI</sequence>
<organism evidence="1 2">
    <name type="scientific">Pendulispora rubella</name>
    <dbReference type="NCBI Taxonomy" id="2741070"/>
    <lineage>
        <taxon>Bacteria</taxon>
        <taxon>Pseudomonadati</taxon>
        <taxon>Myxococcota</taxon>
        <taxon>Myxococcia</taxon>
        <taxon>Myxococcales</taxon>
        <taxon>Sorangiineae</taxon>
        <taxon>Pendulisporaceae</taxon>
        <taxon>Pendulispora</taxon>
    </lineage>
</organism>
<dbReference type="EMBL" id="CP089983">
    <property type="protein sequence ID" value="WXB03444.1"/>
    <property type="molecule type" value="Genomic_DNA"/>
</dbReference>
<gene>
    <name evidence="1" type="ORF">LVJ94_41885</name>
</gene>
<proteinExistence type="predicted"/>
<keyword evidence="2" id="KW-1185">Reference proteome</keyword>
<dbReference type="RefSeq" id="WP_394833071.1">
    <property type="nucleotide sequence ID" value="NZ_CP089929.1"/>
</dbReference>
<name>A0ABZ2KXL9_9BACT</name>
<evidence type="ECO:0000313" key="2">
    <source>
        <dbReference type="Proteomes" id="UP001374803"/>
    </source>
</evidence>
<dbReference type="Proteomes" id="UP001374803">
    <property type="component" value="Chromosome"/>
</dbReference>